<proteinExistence type="inferred from homology"/>
<evidence type="ECO:0000256" key="2">
    <source>
        <dbReference type="ARBA" id="ARBA00006706"/>
    </source>
</evidence>
<dbReference type="GO" id="GO:0004659">
    <property type="term" value="F:prenyltransferase activity"/>
    <property type="evidence" value="ECO:0007669"/>
    <property type="project" value="InterPro"/>
</dbReference>
<comment type="catalytic activity">
    <reaction evidence="17">
        <text>isopentenyl diphosphate + (2E)-geranyl diphosphate = (2E,6E)-farnesyl diphosphate + diphosphate</text>
        <dbReference type="Rhea" id="RHEA:19361"/>
        <dbReference type="ChEBI" id="CHEBI:33019"/>
        <dbReference type="ChEBI" id="CHEBI:58057"/>
        <dbReference type="ChEBI" id="CHEBI:128769"/>
        <dbReference type="ChEBI" id="CHEBI:175763"/>
        <dbReference type="EC" id="2.5.1.10"/>
    </reaction>
</comment>
<dbReference type="EC" id="2.5.1.1" evidence="5"/>
<comment type="caution">
    <text evidence="18">The sequence shown here is derived from an EMBL/GenBank/DDBJ whole genome shotgun (WGS) entry which is preliminary data.</text>
</comment>
<evidence type="ECO:0000256" key="14">
    <source>
        <dbReference type="ARBA" id="ARBA00033096"/>
    </source>
</evidence>
<dbReference type="Proteomes" id="UP000286921">
    <property type="component" value="Unassembled WGS sequence"/>
</dbReference>
<dbReference type="InterPro" id="IPR008949">
    <property type="entry name" value="Isoprenoid_synthase_dom_sf"/>
</dbReference>
<evidence type="ECO:0000256" key="7">
    <source>
        <dbReference type="ARBA" id="ARBA00022723"/>
    </source>
</evidence>
<organism evidence="18 19">
    <name type="scientific">Aspergillus awamori</name>
    <name type="common">Black koji mold</name>
    <dbReference type="NCBI Taxonomy" id="105351"/>
    <lineage>
        <taxon>Eukaryota</taxon>
        <taxon>Fungi</taxon>
        <taxon>Dikarya</taxon>
        <taxon>Ascomycota</taxon>
        <taxon>Pezizomycotina</taxon>
        <taxon>Eurotiomycetes</taxon>
        <taxon>Eurotiomycetidae</taxon>
        <taxon>Eurotiales</taxon>
        <taxon>Aspergillaceae</taxon>
        <taxon>Aspergillus</taxon>
    </lineage>
</organism>
<evidence type="ECO:0000256" key="16">
    <source>
        <dbReference type="ARBA" id="ARBA00049291"/>
    </source>
</evidence>
<evidence type="ECO:0000256" key="4">
    <source>
        <dbReference type="ARBA" id="ARBA00012439"/>
    </source>
</evidence>
<dbReference type="EMBL" id="BDHI01000022">
    <property type="protein sequence ID" value="GCB25724.1"/>
    <property type="molecule type" value="Genomic_DNA"/>
</dbReference>
<dbReference type="PANTHER" id="PTHR12001:SF70">
    <property type="entry name" value="PYROPHOSPHATE SYNTHETASE ATMG, PUTATIVE (AFU_ORTHOLOGUE AFUA_8G02400)-RELATED"/>
    <property type="match status" value="1"/>
</dbReference>
<keyword evidence="6" id="KW-0808">Transferase</keyword>
<comment type="cofactor">
    <cofactor evidence="1">
        <name>Mg(2+)</name>
        <dbReference type="ChEBI" id="CHEBI:18420"/>
    </cofactor>
</comment>
<dbReference type="GO" id="GO:0046872">
    <property type="term" value="F:metal ion binding"/>
    <property type="evidence" value="ECO:0007669"/>
    <property type="project" value="UniProtKB-KW"/>
</dbReference>
<evidence type="ECO:0000313" key="19">
    <source>
        <dbReference type="Proteomes" id="UP000286921"/>
    </source>
</evidence>
<keyword evidence="8" id="KW-0460">Magnesium</keyword>
<evidence type="ECO:0000256" key="8">
    <source>
        <dbReference type="ARBA" id="ARBA00022842"/>
    </source>
</evidence>
<evidence type="ECO:0000256" key="11">
    <source>
        <dbReference type="ARBA" id="ARBA00032424"/>
    </source>
</evidence>
<dbReference type="Gene3D" id="1.10.600.10">
    <property type="entry name" value="Farnesyl Diphosphate Synthase"/>
    <property type="match status" value="2"/>
</dbReference>
<accession>A0A401L2H1</accession>
<dbReference type="PROSITE" id="PS00723">
    <property type="entry name" value="POLYPRENYL_SYNTHASE_1"/>
    <property type="match status" value="1"/>
</dbReference>
<dbReference type="EC" id="2.5.1.29" evidence="3"/>
<evidence type="ECO:0000256" key="6">
    <source>
        <dbReference type="ARBA" id="ARBA00022679"/>
    </source>
</evidence>
<evidence type="ECO:0000256" key="9">
    <source>
        <dbReference type="ARBA" id="ARBA00032052"/>
    </source>
</evidence>
<dbReference type="PANTHER" id="PTHR12001">
    <property type="entry name" value="GERANYLGERANYL PYROPHOSPHATE SYNTHASE"/>
    <property type="match status" value="1"/>
</dbReference>
<name>A0A401L2H1_ASPAW</name>
<dbReference type="InterPro" id="IPR033749">
    <property type="entry name" value="Polyprenyl_synt_CS"/>
</dbReference>
<sequence>MEPLQHHLPQTSLAFLALLAVPITALVWDRILNPLPTTKRAWLVGKKQPSRITSLECPYSYIRQIYGKHHWAPFVDKLAPSLKLEDPPKYQLILEIMDGIHLCLILVDDISDGSNFRKGHPAAHKIYGPSETANRAYYRVTQLLNRTVHEFPRLAPFLMQCLEEILEGQDMSLVWRRDGLASFPVAPKERDAAYRQMASLKTGALFRLLGQLVLENKSMDATMTTVAWCSQLQNDCKNVYSSDYAKAKGALAEDLRNGELSFPIVVALDAPEGQLVARALEYGSPYNIRNALRVIQREDVRSACLWDLKKSSASVQDWLEVWGRKEKMDVKSVKPSFNTDFGKGLKLPVHIRSLSDVRQQIVRGPLDYLLKSPGKDIRRKFIHAFNEWLRIPEEKLNIITEIVGLLHTASLLIDDIQDNSKLRRGLPVAHSIFGIAQTINSANYAYFLAQERLRELNHPEAYEIYTEELLRLHRGQGMDLYWRDSLTCPTEEDYIEMIANKTGGLFRLAIKLMHDVIGLADLLGVIFQIRDDYQNLQSGLYTKNKGFCEDLTEGKFSFLIIHSIHSNPNNHHLLNILRQRSEDDSVKKYAVEYIDSTGSFEYCRERLASLLEEADHMVKELESQVGHSKGIYEILRFLS</sequence>
<evidence type="ECO:0000256" key="1">
    <source>
        <dbReference type="ARBA" id="ARBA00001946"/>
    </source>
</evidence>
<evidence type="ECO:0000256" key="17">
    <source>
        <dbReference type="ARBA" id="ARBA00049399"/>
    </source>
</evidence>
<dbReference type="Pfam" id="PF00348">
    <property type="entry name" value="polyprenyl_synt"/>
    <property type="match status" value="2"/>
</dbReference>
<dbReference type="EC" id="2.5.1.10" evidence="4"/>
<gene>
    <name evidence="18" type="ORF">AAWM_08609</name>
</gene>
<comment type="catalytic activity">
    <reaction evidence="15">
        <text>isopentenyl diphosphate + (2E,6E)-farnesyl diphosphate = (2E,6E,10E)-geranylgeranyl diphosphate + diphosphate</text>
        <dbReference type="Rhea" id="RHEA:17653"/>
        <dbReference type="ChEBI" id="CHEBI:33019"/>
        <dbReference type="ChEBI" id="CHEBI:58756"/>
        <dbReference type="ChEBI" id="CHEBI:128769"/>
        <dbReference type="ChEBI" id="CHEBI:175763"/>
        <dbReference type="EC" id="2.5.1.29"/>
    </reaction>
</comment>
<dbReference type="SUPFAM" id="SSF48576">
    <property type="entry name" value="Terpenoid synthases"/>
    <property type="match status" value="2"/>
</dbReference>
<comment type="catalytic activity">
    <reaction evidence="16">
        <text>isopentenyl diphosphate + dimethylallyl diphosphate = (2E)-geranyl diphosphate + diphosphate</text>
        <dbReference type="Rhea" id="RHEA:22408"/>
        <dbReference type="ChEBI" id="CHEBI:33019"/>
        <dbReference type="ChEBI" id="CHEBI:57623"/>
        <dbReference type="ChEBI" id="CHEBI:58057"/>
        <dbReference type="ChEBI" id="CHEBI:128769"/>
        <dbReference type="EC" id="2.5.1.1"/>
    </reaction>
</comment>
<dbReference type="AlphaFoldDB" id="A0A401L2H1"/>
<protein>
    <recommendedName>
        <fullName evidence="13">(2E,6E)-farnesyl diphosphate synthase</fullName>
        <ecNumber evidence="5">2.5.1.1</ecNumber>
        <ecNumber evidence="4">2.5.1.10</ecNumber>
        <ecNumber evidence="3">2.5.1.29</ecNumber>
    </recommendedName>
    <alternativeName>
        <fullName evidence="12">Dimethylallyltranstransferase</fullName>
    </alternativeName>
    <alternativeName>
        <fullName evidence="11">Farnesyl diphosphate synthase</fullName>
    </alternativeName>
    <alternativeName>
        <fullName evidence="9">Farnesyltranstransferase</fullName>
    </alternativeName>
    <alternativeName>
        <fullName evidence="14">Geranylgeranyl diphosphate synthase</fullName>
    </alternativeName>
    <alternativeName>
        <fullName evidence="10">Geranyltranstransferase</fullName>
    </alternativeName>
</protein>
<dbReference type="GO" id="GO:0008299">
    <property type="term" value="P:isoprenoid biosynthetic process"/>
    <property type="evidence" value="ECO:0007669"/>
    <property type="project" value="InterPro"/>
</dbReference>
<evidence type="ECO:0000256" key="10">
    <source>
        <dbReference type="ARBA" id="ARBA00032380"/>
    </source>
</evidence>
<comment type="similarity">
    <text evidence="2">Belongs to the FPP/GGPP synthase family.</text>
</comment>
<dbReference type="CDD" id="cd00867">
    <property type="entry name" value="Trans_IPPS"/>
    <property type="match status" value="1"/>
</dbReference>
<dbReference type="InterPro" id="IPR000092">
    <property type="entry name" value="Polyprenyl_synt"/>
</dbReference>
<keyword evidence="7" id="KW-0479">Metal-binding</keyword>
<dbReference type="GO" id="GO:0043386">
    <property type="term" value="P:mycotoxin biosynthetic process"/>
    <property type="evidence" value="ECO:0007669"/>
    <property type="project" value="UniProtKB-ARBA"/>
</dbReference>
<evidence type="ECO:0000256" key="13">
    <source>
        <dbReference type="ARBA" id="ARBA00032873"/>
    </source>
</evidence>
<evidence type="ECO:0000256" key="15">
    <source>
        <dbReference type="ARBA" id="ARBA00048119"/>
    </source>
</evidence>
<evidence type="ECO:0000313" key="18">
    <source>
        <dbReference type="EMBL" id="GCB25724.1"/>
    </source>
</evidence>
<dbReference type="CDD" id="cd00685">
    <property type="entry name" value="Trans_IPPS_HT"/>
    <property type="match status" value="1"/>
</dbReference>
<reference evidence="18 19" key="1">
    <citation type="submission" date="2016-09" db="EMBL/GenBank/DDBJ databases">
        <title>Aspergillus awamori IFM 58123T.</title>
        <authorList>
            <person name="Kusuya Y."/>
            <person name="Shimizu M."/>
            <person name="Takahashi H."/>
            <person name="Yaguchi T."/>
        </authorList>
    </citation>
    <scope>NUCLEOTIDE SEQUENCE [LARGE SCALE GENOMIC DNA]</scope>
    <source>
        <strain evidence="18 19">IFM 58123</strain>
    </source>
</reference>
<dbReference type="PROSITE" id="PS00444">
    <property type="entry name" value="POLYPRENYL_SYNTHASE_2"/>
    <property type="match status" value="1"/>
</dbReference>
<dbReference type="STRING" id="105351.A0A401L2H1"/>
<evidence type="ECO:0000256" key="5">
    <source>
        <dbReference type="ARBA" id="ARBA00012833"/>
    </source>
</evidence>
<keyword evidence="19" id="KW-1185">Reference proteome</keyword>
<evidence type="ECO:0000256" key="3">
    <source>
        <dbReference type="ARBA" id="ARBA00012382"/>
    </source>
</evidence>
<evidence type="ECO:0000256" key="12">
    <source>
        <dbReference type="ARBA" id="ARBA00032448"/>
    </source>
</evidence>
<dbReference type="SFLD" id="SFLDS00005">
    <property type="entry name" value="Isoprenoid_Synthase_Type_I"/>
    <property type="match status" value="1"/>
</dbReference>
<dbReference type="GO" id="GO:0046165">
    <property type="term" value="P:alcohol biosynthetic process"/>
    <property type="evidence" value="ECO:0007669"/>
    <property type="project" value="UniProtKB-ARBA"/>
</dbReference>